<dbReference type="Proteomes" id="UP001167796">
    <property type="component" value="Unassembled WGS sequence"/>
</dbReference>
<gene>
    <name evidence="1" type="ORF">Q5H92_26290</name>
</gene>
<proteinExistence type="predicted"/>
<accession>A0ABT9AJ51</accession>
<dbReference type="EMBL" id="JAUQSX010000024">
    <property type="protein sequence ID" value="MDO7849897.1"/>
    <property type="molecule type" value="Genomic_DNA"/>
</dbReference>
<reference evidence="1" key="1">
    <citation type="submission" date="2023-07" db="EMBL/GenBank/DDBJ databases">
        <authorList>
            <person name="Kim M.K."/>
        </authorList>
    </citation>
    <scope>NUCLEOTIDE SEQUENCE</scope>
    <source>
        <strain evidence="1">M29</strain>
    </source>
</reference>
<keyword evidence="2" id="KW-1185">Reference proteome</keyword>
<name>A0ABT9AJ51_9BACT</name>
<organism evidence="1 2">
    <name type="scientific">Hymenobacter mellowenesis</name>
    <dbReference type="NCBI Taxonomy" id="3063995"/>
    <lineage>
        <taxon>Bacteria</taxon>
        <taxon>Pseudomonadati</taxon>
        <taxon>Bacteroidota</taxon>
        <taxon>Cytophagia</taxon>
        <taxon>Cytophagales</taxon>
        <taxon>Hymenobacteraceae</taxon>
        <taxon>Hymenobacter</taxon>
    </lineage>
</organism>
<protein>
    <submittedName>
        <fullName evidence="1">Uncharacterized protein</fullName>
    </submittedName>
</protein>
<comment type="caution">
    <text evidence="1">The sequence shown here is derived from an EMBL/GenBank/DDBJ whole genome shotgun (WGS) entry which is preliminary data.</text>
</comment>
<sequence length="675" mass="64204">MLVLLPVAAAHAQIGVGTTTPDAKSALDIRATDKGLLIPRLTATQRTSITNPPQGLMVYQTDGTASGGTQTGFWYYAGTGGWVFIEPAASGLALPYSGTASTSSPAFAVSNTGTGVAISGTGSGTSNAAVQGINNNSATNATGVLGTTAGGYGVRGTASASGGYGIEGRATDSRGVSGFSTSGQGLYGNSTTGVAVQGAKITGDKGRVAQFTSADATNDSTALYVSTAGDRPALRAVNTATSAQAAIRGVKQSASTDGIGVEGVITSGATGNAAGVLGNDHSGSGGSSGVIGLTTNGYGVRGIASASGGYGVSGSATNSFGVIGASASGVGTYGSSTSSYGVQGTSTSGSGVYGSSTSSYGVQASAGNVAAVYGTASPGTSGAIVGINNSTGGTTAAGVLGLAQDGWGVRGVALTTGMGVSGQSPDSYGVSGVSGTGSGVYGRTGAGNVGGVAGVIGSSANSSGVGVLGTTASGYGVRGEATASNGYGVIGVAGSANGIGVIGSATGAATGVIGQASGTGRAAYFNQSNAGSSSPAVVISQSGTGLALDVTGGAIRTPEVNSTNTGTANMLPLAYGRIAANGTILSGSGNFSVSIPFAGTGYYEITLSAPSGTNLTNTVCVSSGTTADALNGQGVVMTTASGTTSGIVQVNTWLVANNGNLSQPNRAFSFVVYQP</sequence>
<evidence type="ECO:0000313" key="2">
    <source>
        <dbReference type="Proteomes" id="UP001167796"/>
    </source>
</evidence>
<dbReference type="RefSeq" id="WP_305014557.1">
    <property type="nucleotide sequence ID" value="NZ_JAUQSX010000024.1"/>
</dbReference>
<evidence type="ECO:0000313" key="1">
    <source>
        <dbReference type="EMBL" id="MDO7849897.1"/>
    </source>
</evidence>